<keyword evidence="10 13" id="KW-0665">Pyrimidine biosynthesis</keyword>
<feature type="binding site" evidence="13">
    <location>
        <position position="236"/>
    </location>
    <ligand>
        <name>L-glutamine</name>
        <dbReference type="ChEBI" id="CHEBI:58359"/>
    </ligand>
</feature>
<proteinExistence type="inferred from homology"/>
<comment type="catalytic activity">
    <reaction evidence="12 13">
        <text>L-glutamine + H2O = L-glutamate + NH4(+)</text>
        <dbReference type="Rhea" id="RHEA:15889"/>
        <dbReference type="ChEBI" id="CHEBI:15377"/>
        <dbReference type="ChEBI" id="CHEBI:28938"/>
        <dbReference type="ChEBI" id="CHEBI:29985"/>
        <dbReference type="ChEBI" id="CHEBI:58359"/>
    </reaction>
</comment>
<dbReference type="PROSITE" id="PS51273">
    <property type="entry name" value="GATASE_TYPE_1"/>
    <property type="match status" value="1"/>
</dbReference>
<dbReference type="AlphaFoldDB" id="A0A930YC71"/>
<dbReference type="FunFam" id="3.50.30.20:FF:000001">
    <property type="entry name" value="Carbamoyl-phosphate synthase small chain"/>
    <property type="match status" value="1"/>
</dbReference>
<evidence type="ECO:0000256" key="10">
    <source>
        <dbReference type="ARBA" id="ARBA00022975"/>
    </source>
</evidence>
<feature type="domain" description="Carbamoyl-phosphate synthase small subunit N-terminal" evidence="14">
    <location>
        <begin position="13"/>
        <end position="143"/>
    </location>
</feature>
<feature type="binding site" evidence="13">
    <location>
        <position position="265"/>
    </location>
    <ligand>
        <name>L-glutamine</name>
        <dbReference type="ChEBI" id="CHEBI:58359"/>
    </ligand>
</feature>
<dbReference type="HAMAP" id="MF_01209">
    <property type="entry name" value="CPSase_S_chain"/>
    <property type="match status" value="1"/>
</dbReference>
<feature type="binding site" evidence="13">
    <location>
        <position position="306"/>
    </location>
    <ligand>
        <name>L-glutamine</name>
        <dbReference type="ChEBI" id="CHEBI:58359"/>
    </ligand>
</feature>
<dbReference type="SMART" id="SM01097">
    <property type="entry name" value="CPSase_sm_chain"/>
    <property type="match status" value="1"/>
</dbReference>
<organism evidence="15 16">
    <name type="scientific">Nocardioides acrostichi</name>
    <dbReference type="NCBI Taxonomy" id="2784339"/>
    <lineage>
        <taxon>Bacteria</taxon>
        <taxon>Bacillati</taxon>
        <taxon>Actinomycetota</taxon>
        <taxon>Actinomycetes</taxon>
        <taxon>Propionibacteriales</taxon>
        <taxon>Nocardioidaceae</taxon>
        <taxon>Nocardioides</taxon>
    </lineage>
</organism>
<evidence type="ECO:0000256" key="9">
    <source>
        <dbReference type="ARBA" id="ARBA00022962"/>
    </source>
</evidence>
<evidence type="ECO:0000256" key="1">
    <source>
        <dbReference type="ARBA" id="ARBA00004812"/>
    </source>
</evidence>
<feature type="binding site" evidence="13">
    <location>
        <position position="238"/>
    </location>
    <ligand>
        <name>L-glutamine</name>
        <dbReference type="ChEBI" id="CHEBI:58359"/>
    </ligand>
</feature>
<feature type="binding site" evidence="13">
    <location>
        <position position="309"/>
    </location>
    <ligand>
        <name>L-glutamine</name>
        <dbReference type="ChEBI" id="CHEBI:58359"/>
    </ligand>
</feature>
<feature type="binding site" evidence="13">
    <location>
        <position position="57"/>
    </location>
    <ligand>
        <name>L-glutamine</name>
        <dbReference type="ChEBI" id="CHEBI:58359"/>
    </ligand>
</feature>
<sequence>MPSHAPATTPTCRPAILVLEDGRTFHGESYGAEGETFGEAVFNTGMTGYQETLTDPSYHRQVVVMTAPHIGNTGINDEDPESRRIWVSGYVVRDPARVPSNWRSQRSLDEELRAQGVVGICGIDTRALTRHLRERGAMRCAISSVETDPAALLAKVQDAEQMAGAELASQVSVDEAYVVPALGEKRFTVAALDLGIKAMTPHRMAERGIEVHVLPATASIDDVLAVSPDGLFFSNGPGDPAATTGQVELLRSALERGLPYFGICFGNQLFGRALGFGTYKLTYGHRGINQPVMDRTTKKVEVTAHNHGFAVDAPLDRATETPYGSAAVSHVCLNDDVVEGLELRDAAGRLTAFSVQYHPEAAAGPHDAAYLFDRFVSLLEGEI</sequence>
<evidence type="ECO:0000256" key="11">
    <source>
        <dbReference type="ARBA" id="ARBA00048816"/>
    </source>
</evidence>
<keyword evidence="4 13" id="KW-0055">Arginine biosynthesis</keyword>
<keyword evidence="16" id="KW-1185">Reference proteome</keyword>
<gene>
    <name evidence="13 15" type="primary">carA</name>
    <name evidence="15" type="ORF">ISG29_15975</name>
</gene>
<name>A0A930YC71_9ACTN</name>
<dbReference type="GO" id="GO:0006526">
    <property type="term" value="P:L-arginine biosynthetic process"/>
    <property type="evidence" value="ECO:0007669"/>
    <property type="project" value="UniProtKB-UniRule"/>
</dbReference>
<keyword evidence="7 13" id="KW-0547">Nucleotide-binding</keyword>
<feature type="active site" description="Nucleophile" evidence="13">
    <location>
        <position position="264"/>
    </location>
</feature>
<dbReference type="GO" id="GO:0005524">
    <property type="term" value="F:ATP binding"/>
    <property type="evidence" value="ECO:0007669"/>
    <property type="project" value="UniProtKB-UniRule"/>
</dbReference>
<evidence type="ECO:0000256" key="3">
    <source>
        <dbReference type="ARBA" id="ARBA00007800"/>
    </source>
</evidence>
<dbReference type="NCBIfam" id="TIGR01368">
    <property type="entry name" value="CPSaseIIsmall"/>
    <property type="match status" value="1"/>
</dbReference>
<dbReference type="GO" id="GO:0044205">
    <property type="term" value="P:'de novo' UMP biosynthetic process"/>
    <property type="evidence" value="ECO:0007669"/>
    <property type="project" value="UniProtKB-UniRule"/>
</dbReference>
<feature type="active site" evidence="13">
    <location>
        <position position="360"/>
    </location>
</feature>
<evidence type="ECO:0000256" key="5">
    <source>
        <dbReference type="ARBA" id="ARBA00022598"/>
    </source>
</evidence>
<comment type="similarity">
    <text evidence="3 13">Belongs to the CarA family.</text>
</comment>
<evidence type="ECO:0000256" key="7">
    <source>
        <dbReference type="ARBA" id="ARBA00022741"/>
    </source>
</evidence>
<feature type="active site" evidence="13">
    <location>
        <position position="358"/>
    </location>
</feature>
<keyword evidence="8 13" id="KW-0067">ATP-binding</keyword>
<feature type="region of interest" description="CPSase" evidence="13">
    <location>
        <begin position="1"/>
        <end position="185"/>
    </location>
</feature>
<evidence type="ECO:0000256" key="4">
    <source>
        <dbReference type="ARBA" id="ARBA00022571"/>
    </source>
</evidence>
<reference evidence="15" key="1">
    <citation type="submission" date="2020-11" db="EMBL/GenBank/DDBJ databases">
        <title>Nocardioides sp. CBS4Y-1, whole genome shotgun sequence.</title>
        <authorList>
            <person name="Tuo L."/>
        </authorList>
    </citation>
    <scope>NUCLEOTIDE SEQUENCE</scope>
    <source>
        <strain evidence="15">CBS4Y-1</strain>
    </source>
</reference>
<comment type="catalytic activity">
    <reaction evidence="11 13">
        <text>hydrogencarbonate + L-glutamine + 2 ATP + H2O = carbamoyl phosphate + L-glutamate + 2 ADP + phosphate + 2 H(+)</text>
        <dbReference type="Rhea" id="RHEA:18633"/>
        <dbReference type="ChEBI" id="CHEBI:15377"/>
        <dbReference type="ChEBI" id="CHEBI:15378"/>
        <dbReference type="ChEBI" id="CHEBI:17544"/>
        <dbReference type="ChEBI" id="CHEBI:29985"/>
        <dbReference type="ChEBI" id="CHEBI:30616"/>
        <dbReference type="ChEBI" id="CHEBI:43474"/>
        <dbReference type="ChEBI" id="CHEBI:58228"/>
        <dbReference type="ChEBI" id="CHEBI:58359"/>
        <dbReference type="ChEBI" id="CHEBI:456216"/>
        <dbReference type="EC" id="6.3.5.5"/>
    </reaction>
</comment>
<dbReference type="InterPro" id="IPR050472">
    <property type="entry name" value="Anth_synth/Amidotransfase"/>
</dbReference>
<dbReference type="NCBIfam" id="NF009475">
    <property type="entry name" value="PRK12838.1"/>
    <property type="match status" value="1"/>
</dbReference>
<dbReference type="Proteomes" id="UP000656804">
    <property type="component" value="Unassembled WGS sequence"/>
</dbReference>
<dbReference type="InterPro" id="IPR002474">
    <property type="entry name" value="CarbamoylP_synth_ssu_N"/>
</dbReference>
<dbReference type="PANTHER" id="PTHR43418:SF7">
    <property type="entry name" value="CARBAMOYL-PHOSPHATE SYNTHASE SMALL CHAIN"/>
    <property type="match status" value="1"/>
</dbReference>
<dbReference type="InterPro" id="IPR036480">
    <property type="entry name" value="CarbP_synth_ssu_N_sf"/>
</dbReference>
<comment type="pathway">
    <text evidence="1 13">Pyrimidine metabolism; UMP biosynthesis via de novo pathway; (S)-dihydroorotate from bicarbonate: step 1/3.</text>
</comment>
<dbReference type="PANTHER" id="PTHR43418">
    <property type="entry name" value="MULTIFUNCTIONAL TRYPTOPHAN BIOSYNTHESIS PROTEIN-RELATED"/>
    <property type="match status" value="1"/>
</dbReference>
<dbReference type="Pfam" id="PF00117">
    <property type="entry name" value="GATase"/>
    <property type="match status" value="1"/>
</dbReference>
<dbReference type="Gene3D" id="3.40.50.880">
    <property type="match status" value="1"/>
</dbReference>
<dbReference type="SUPFAM" id="SSF52021">
    <property type="entry name" value="Carbamoyl phosphate synthetase, small subunit N-terminal domain"/>
    <property type="match status" value="1"/>
</dbReference>
<comment type="pathway">
    <text evidence="2 13">Amino-acid biosynthesis; L-arginine biosynthesis; carbamoyl phosphate from bicarbonate: step 1/1.</text>
</comment>
<dbReference type="EMBL" id="JADIVZ010000009">
    <property type="protein sequence ID" value="MBF4163193.1"/>
    <property type="molecule type" value="Genomic_DNA"/>
</dbReference>
<keyword evidence="9 13" id="KW-0315">Glutamine amidotransferase</keyword>
<dbReference type="GO" id="GO:0004088">
    <property type="term" value="F:carbamoyl-phosphate synthase (glutamine-hydrolyzing) activity"/>
    <property type="evidence" value="ECO:0007669"/>
    <property type="project" value="UniProtKB-UniRule"/>
</dbReference>
<dbReference type="InterPro" id="IPR006274">
    <property type="entry name" value="CarbamoylP_synth_ssu"/>
</dbReference>
<keyword evidence="6 13" id="KW-0028">Amino-acid biosynthesis</keyword>
<dbReference type="EC" id="6.3.5.5" evidence="13"/>
<dbReference type="Pfam" id="PF00988">
    <property type="entry name" value="CPSase_sm_chain"/>
    <property type="match status" value="1"/>
</dbReference>
<comment type="subunit">
    <text evidence="13">Composed of two chains; the small (or glutamine) chain promotes the hydrolysis of glutamine to ammonia, which is used by the large (or ammonia) chain to synthesize carbamoyl phosphate. Tetramer of heterodimers (alpha,beta)4.</text>
</comment>
<dbReference type="PRINTS" id="PR00096">
    <property type="entry name" value="GATASE"/>
</dbReference>
<evidence type="ECO:0000256" key="6">
    <source>
        <dbReference type="ARBA" id="ARBA00022605"/>
    </source>
</evidence>
<dbReference type="Gene3D" id="3.50.30.20">
    <property type="entry name" value="Carbamoyl-phosphate synthase small subunit, N-terminal domain"/>
    <property type="match status" value="1"/>
</dbReference>
<dbReference type="InterPro" id="IPR029062">
    <property type="entry name" value="Class_I_gatase-like"/>
</dbReference>
<dbReference type="CDD" id="cd01744">
    <property type="entry name" value="GATase1_CPSase"/>
    <property type="match status" value="1"/>
</dbReference>
<dbReference type="RefSeq" id="WP_194504439.1">
    <property type="nucleotide sequence ID" value="NZ_JADIVZ010000009.1"/>
</dbReference>
<dbReference type="GO" id="GO:0006541">
    <property type="term" value="P:glutamine metabolic process"/>
    <property type="evidence" value="ECO:0007669"/>
    <property type="project" value="InterPro"/>
</dbReference>
<evidence type="ECO:0000256" key="13">
    <source>
        <dbReference type="HAMAP-Rule" id="MF_01209"/>
    </source>
</evidence>
<comment type="caution">
    <text evidence="15">The sequence shown here is derived from an EMBL/GenBank/DDBJ whole genome shotgun (WGS) entry which is preliminary data.</text>
</comment>
<feature type="binding site" evidence="13">
    <location>
        <position position="308"/>
    </location>
    <ligand>
        <name>L-glutamine</name>
        <dbReference type="ChEBI" id="CHEBI:58359"/>
    </ligand>
</feature>
<evidence type="ECO:0000256" key="8">
    <source>
        <dbReference type="ARBA" id="ARBA00022840"/>
    </source>
</evidence>
<protein>
    <recommendedName>
        <fullName evidence="13">Carbamoyl phosphate synthase small chain</fullName>
        <ecNumber evidence="13">6.3.5.5</ecNumber>
    </recommendedName>
    <alternativeName>
        <fullName evidence="13">Carbamoyl phosphate synthetase glutamine chain</fullName>
    </alternativeName>
</protein>
<dbReference type="InterPro" id="IPR017926">
    <property type="entry name" value="GATASE"/>
</dbReference>
<dbReference type="FunFam" id="3.40.50.880:FF:000018">
    <property type="entry name" value="Carbamoyl-phosphate synthase small chain"/>
    <property type="match status" value="1"/>
</dbReference>
<dbReference type="SUPFAM" id="SSF52317">
    <property type="entry name" value="Class I glutamine amidotransferase-like"/>
    <property type="match status" value="1"/>
</dbReference>
<keyword evidence="5 13" id="KW-0436">Ligase</keyword>
<dbReference type="PRINTS" id="PR00099">
    <property type="entry name" value="CPSGATASE"/>
</dbReference>
<accession>A0A930YC71</accession>
<evidence type="ECO:0000313" key="15">
    <source>
        <dbReference type="EMBL" id="MBF4163193.1"/>
    </source>
</evidence>
<comment type="function">
    <text evidence="13">Small subunit of the glutamine-dependent carbamoyl phosphate synthetase (CPSase). CPSase catalyzes the formation of carbamoyl phosphate from the ammonia moiety of glutamine, carbonate, and phosphate donated by ATP, constituting the first step of 2 biosynthetic pathways, one leading to arginine and/or urea and the other to pyrimidine nucleotides. The small subunit (glutamine amidotransferase) binds and cleaves glutamine to supply the large subunit with the substrate ammonia.</text>
</comment>
<evidence type="ECO:0000256" key="12">
    <source>
        <dbReference type="ARBA" id="ARBA00049285"/>
    </source>
</evidence>
<dbReference type="GO" id="GO:0006207">
    <property type="term" value="P:'de novo' pyrimidine nucleobase biosynthetic process"/>
    <property type="evidence" value="ECO:0007669"/>
    <property type="project" value="InterPro"/>
</dbReference>
<feature type="binding site" evidence="13">
    <location>
        <position position="268"/>
    </location>
    <ligand>
        <name>L-glutamine</name>
        <dbReference type="ChEBI" id="CHEBI:58359"/>
    </ligand>
</feature>
<evidence type="ECO:0000313" key="16">
    <source>
        <dbReference type="Proteomes" id="UP000656804"/>
    </source>
</evidence>
<evidence type="ECO:0000259" key="14">
    <source>
        <dbReference type="SMART" id="SM01097"/>
    </source>
</evidence>
<evidence type="ECO:0000256" key="2">
    <source>
        <dbReference type="ARBA" id="ARBA00005077"/>
    </source>
</evidence>
<dbReference type="InterPro" id="IPR035686">
    <property type="entry name" value="CPSase_GATase1"/>
</dbReference>